<protein>
    <submittedName>
        <fullName evidence="1">Uncharacterized protein</fullName>
    </submittedName>
</protein>
<evidence type="ECO:0000313" key="1">
    <source>
        <dbReference type="EMBL" id="GFQ77303.1"/>
    </source>
</evidence>
<keyword evidence="2" id="KW-1185">Reference proteome</keyword>
<sequence>MRVSDDEDTSRRRHRLLVVRQNVHSKSHFSKLSSTPLQGLGLMEAIYSRWVFRRLSSLKRHKESFFLSFWDLYFVNDLGIQKESLDTRRHLLIRNSSLRRIFLSR</sequence>
<dbReference type="AlphaFoldDB" id="A0A8X6FDH5"/>
<proteinExistence type="predicted"/>
<dbReference type="EMBL" id="BMAO01001983">
    <property type="protein sequence ID" value="GFQ77303.1"/>
    <property type="molecule type" value="Genomic_DNA"/>
</dbReference>
<name>A0A8X6FDH5_TRICU</name>
<organism evidence="1 2">
    <name type="scientific">Trichonephila clavata</name>
    <name type="common">Joro spider</name>
    <name type="synonym">Nephila clavata</name>
    <dbReference type="NCBI Taxonomy" id="2740835"/>
    <lineage>
        <taxon>Eukaryota</taxon>
        <taxon>Metazoa</taxon>
        <taxon>Ecdysozoa</taxon>
        <taxon>Arthropoda</taxon>
        <taxon>Chelicerata</taxon>
        <taxon>Arachnida</taxon>
        <taxon>Araneae</taxon>
        <taxon>Araneomorphae</taxon>
        <taxon>Entelegynae</taxon>
        <taxon>Araneoidea</taxon>
        <taxon>Nephilidae</taxon>
        <taxon>Trichonephila</taxon>
    </lineage>
</organism>
<dbReference type="Proteomes" id="UP000887116">
    <property type="component" value="Unassembled WGS sequence"/>
</dbReference>
<reference evidence="1" key="1">
    <citation type="submission" date="2020-07" db="EMBL/GenBank/DDBJ databases">
        <title>Multicomponent nature underlies the extraordinary mechanical properties of spider dragline silk.</title>
        <authorList>
            <person name="Kono N."/>
            <person name="Nakamura H."/>
            <person name="Mori M."/>
            <person name="Yoshida Y."/>
            <person name="Ohtoshi R."/>
            <person name="Malay A.D."/>
            <person name="Moran D.A.P."/>
            <person name="Tomita M."/>
            <person name="Numata K."/>
            <person name="Arakawa K."/>
        </authorList>
    </citation>
    <scope>NUCLEOTIDE SEQUENCE</scope>
</reference>
<gene>
    <name evidence="1" type="ORF">TNCT_65911</name>
</gene>
<evidence type="ECO:0000313" key="2">
    <source>
        <dbReference type="Proteomes" id="UP000887116"/>
    </source>
</evidence>
<comment type="caution">
    <text evidence="1">The sequence shown here is derived from an EMBL/GenBank/DDBJ whole genome shotgun (WGS) entry which is preliminary data.</text>
</comment>
<accession>A0A8X6FDH5</accession>